<feature type="transmembrane region" description="Helical" evidence="6">
    <location>
        <begin position="59"/>
        <end position="79"/>
    </location>
</feature>
<feature type="transmembrane region" description="Helical" evidence="6">
    <location>
        <begin position="99"/>
        <end position="118"/>
    </location>
</feature>
<name>A0A9W4XGW6_9PLEO</name>
<evidence type="ECO:0000256" key="6">
    <source>
        <dbReference type="SAM" id="Phobius"/>
    </source>
</evidence>
<evidence type="ECO:0000256" key="1">
    <source>
        <dbReference type="ARBA" id="ARBA00004141"/>
    </source>
</evidence>
<dbReference type="Pfam" id="PF07690">
    <property type="entry name" value="MFS_1"/>
    <property type="match status" value="1"/>
</dbReference>
<feature type="transmembrane region" description="Helical" evidence="6">
    <location>
        <begin position="216"/>
        <end position="238"/>
    </location>
</feature>
<evidence type="ECO:0000256" key="3">
    <source>
        <dbReference type="ARBA" id="ARBA00022989"/>
    </source>
</evidence>
<evidence type="ECO:0000313" key="8">
    <source>
        <dbReference type="EMBL" id="CAI6331493.1"/>
    </source>
</evidence>
<proteinExistence type="predicted"/>
<feature type="transmembrane region" description="Helical" evidence="6">
    <location>
        <begin position="186"/>
        <end position="210"/>
    </location>
</feature>
<dbReference type="PANTHER" id="PTHR23501">
    <property type="entry name" value="MAJOR FACILITATOR SUPERFAMILY"/>
    <property type="match status" value="1"/>
</dbReference>
<feature type="transmembrane region" description="Helical" evidence="6">
    <location>
        <begin position="289"/>
        <end position="309"/>
    </location>
</feature>
<dbReference type="GO" id="GO:0005886">
    <property type="term" value="C:plasma membrane"/>
    <property type="evidence" value="ECO:0007669"/>
    <property type="project" value="TreeGrafter"/>
</dbReference>
<protein>
    <recommendedName>
        <fullName evidence="7">Major facilitator superfamily (MFS) profile domain-containing protein</fullName>
    </recommendedName>
</protein>
<feature type="transmembrane region" description="Helical" evidence="6">
    <location>
        <begin position="161"/>
        <end position="179"/>
    </location>
</feature>
<dbReference type="InterPro" id="IPR020846">
    <property type="entry name" value="MFS_dom"/>
</dbReference>
<feature type="transmembrane region" description="Helical" evidence="6">
    <location>
        <begin position="130"/>
        <end position="155"/>
    </location>
</feature>
<dbReference type="GO" id="GO:0022857">
    <property type="term" value="F:transmembrane transporter activity"/>
    <property type="evidence" value="ECO:0007669"/>
    <property type="project" value="InterPro"/>
</dbReference>
<evidence type="ECO:0000256" key="4">
    <source>
        <dbReference type="ARBA" id="ARBA00023136"/>
    </source>
</evidence>
<dbReference type="OrthoDB" id="10021397at2759"/>
<keyword evidence="2 6" id="KW-0812">Transmembrane</keyword>
<dbReference type="PANTHER" id="PTHR23501:SF198">
    <property type="entry name" value="AZOLE RESISTANCE PROTEIN 1-RELATED"/>
    <property type="match status" value="1"/>
</dbReference>
<organism evidence="8 9">
    <name type="scientific">Periconia digitata</name>
    <dbReference type="NCBI Taxonomy" id="1303443"/>
    <lineage>
        <taxon>Eukaryota</taxon>
        <taxon>Fungi</taxon>
        <taxon>Dikarya</taxon>
        <taxon>Ascomycota</taxon>
        <taxon>Pezizomycotina</taxon>
        <taxon>Dothideomycetes</taxon>
        <taxon>Pleosporomycetidae</taxon>
        <taxon>Pleosporales</taxon>
        <taxon>Massarineae</taxon>
        <taxon>Periconiaceae</taxon>
        <taxon>Periconia</taxon>
    </lineage>
</organism>
<feature type="compositionally biased region" description="Basic and acidic residues" evidence="5">
    <location>
        <begin position="9"/>
        <end position="26"/>
    </location>
</feature>
<feature type="transmembrane region" description="Helical" evidence="6">
    <location>
        <begin position="330"/>
        <end position="352"/>
    </location>
</feature>
<keyword evidence="4 6" id="KW-0472">Membrane</keyword>
<sequence>MDTIVSQESGKKRDSTASENKHDKTSPHTGQQVATQNNEASNNPDDPERSNQNTYVRGFRLITITTAVMVSVLLVALDINIIATAVPRIASTFNSLHDIGWYGAAYLLAVMALQPTYGTIYTHFSLKWTLVAALLIFGIGSIVCALATSSSALIVSRSVQGMGGAGIMGGGLNIVADLAPQQKRPLFMALIASVYAVAGAAGPVIGGIFVDSKLTWRFAFWINLPLVFIACVILIFFYKEPQKDRGEKTLKDRLKDLQIHTSLLLSGTIVCLFFALQRGGVTHPWSSTQVWPFLLAFAVGLTIFVILQIHQGERAMIPSRVIGHRTVYTSSIYALTLLIASSTISYYLPFYFQAAKGVSASRSGIYILPFVVTNSLVTFVTAALISKFGPYAWAMWTGAAILTIGCGTLSTLSTDSSVAAWIGYQLIASIGLGLGIQVPFTAVQSFGGALALSIDQNIFNVSLRRFLGEIQPSVDVDRVVSQDPVDVVSGVAGGQVGDVREAYARALRLVLIVPVVASGVAFLAGVATEKGSVKADEHVE</sequence>
<dbReference type="PROSITE" id="PS50850">
    <property type="entry name" value="MFS"/>
    <property type="match status" value="1"/>
</dbReference>
<dbReference type="AlphaFoldDB" id="A0A9W4XGW6"/>
<gene>
    <name evidence="8" type="ORF">PDIGIT_LOCUS4518</name>
</gene>
<comment type="caution">
    <text evidence="8">The sequence shown here is derived from an EMBL/GenBank/DDBJ whole genome shotgun (WGS) entry which is preliminary data.</text>
</comment>
<dbReference type="InterPro" id="IPR011701">
    <property type="entry name" value="MFS"/>
</dbReference>
<feature type="transmembrane region" description="Helical" evidence="6">
    <location>
        <begin position="509"/>
        <end position="527"/>
    </location>
</feature>
<dbReference type="InterPro" id="IPR036259">
    <property type="entry name" value="MFS_trans_sf"/>
</dbReference>
<dbReference type="Gene3D" id="1.20.1720.10">
    <property type="entry name" value="Multidrug resistance protein D"/>
    <property type="match status" value="1"/>
</dbReference>
<comment type="subcellular location">
    <subcellularLocation>
        <location evidence="1">Membrane</location>
        <topology evidence="1">Multi-pass membrane protein</topology>
    </subcellularLocation>
</comment>
<feature type="domain" description="Major facilitator superfamily (MFS) profile" evidence="7">
    <location>
        <begin position="64"/>
        <end position="540"/>
    </location>
</feature>
<dbReference type="Proteomes" id="UP001152607">
    <property type="component" value="Unassembled WGS sequence"/>
</dbReference>
<keyword evidence="3 6" id="KW-1133">Transmembrane helix</keyword>
<keyword evidence="9" id="KW-1185">Reference proteome</keyword>
<feature type="transmembrane region" description="Helical" evidence="6">
    <location>
        <begin position="364"/>
        <end position="385"/>
    </location>
</feature>
<evidence type="ECO:0000256" key="2">
    <source>
        <dbReference type="ARBA" id="ARBA00022692"/>
    </source>
</evidence>
<evidence type="ECO:0000313" key="9">
    <source>
        <dbReference type="Proteomes" id="UP001152607"/>
    </source>
</evidence>
<feature type="transmembrane region" description="Helical" evidence="6">
    <location>
        <begin position="392"/>
        <end position="412"/>
    </location>
</feature>
<accession>A0A9W4XGW6</accession>
<reference evidence="8" key="1">
    <citation type="submission" date="2023-01" db="EMBL/GenBank/DDBJ databases">
        <authorList>
            <person name="Van Ghelder C."/>
            <person name="Rancurel C."/>
        </authorList>
    </citation>
    <scope>NUCLEOTIDE SEQUENCE</scope>
    <source>
        <strain evidence="8">CNCM I-4278</strain>
    </source>
</reference>
<dbReference type="EMBL" id="CAOQHR010000003">
    <property type="protein sequence ID" value="CAI6331493.1"/>
    <property type="molecule type" value="Genomic_DNA"/>
</dbReference>
<dbReference type="Gene3D" id="1.20.1250.20">
    <property type="entry name" value="MFS general substrate transporter like domains"/>
    <property type="match status" value="1"/>
</dbReference>
<feature type="region of interest" description="Disordered" evidence="5">
    <location>
        <begin position="1"/>
        <end position="52"/>
    </location>
</feature>
<feature type="compositionally biased region" description="Polar residues" evidence="5">
    <location>
        <begin position="27"/>
        <end position="52"/>
    </location>
</feature>
<feature type="transmembrane region" description="Helical" evidence="6">
    <location>
        <begin position="259"/>
        <end position="277"/>
    </location>
</feature>
<feature type="transmembrane region" description="Helical" evidence="6">
    <location>
        <begin position="418"/>
        <end position="436"/>
    </location>
</feature>
<evidence type="ECO:0000256" key="5">
    <source>
        <dbReference type="SAM" id="MobiDB-lite"/>
    </source>
</evidence>
<evidence type="ECO:0000259" key="7">
    <source>
        <dbReference type="PROSITE" id="PS50850"/>
    </source>
</evidence>
<dbReference type="SUPFAM" id="SSF103473">
    <property type="entry name" value="MFS general substrate transporter"/>
    <property type="match status" value="1"/>
</dbReference>